<feature type="region of interest" description="Disordered" evidence="1">
    <location>
        <begin position="503"/>
        <end position="539"/>
    </location>
</feature>
<evidence type="ECO:0000313" key="5">
    <source>
        <dbReference type="EMBL" id="GAA1672809.1"/>
    </source>
</evidence>
<comment type="caution">
    <text evidence="5">The sequence shown here is derived from an EMBL/GenBank/DDBJ whole genome shotgun (WGS) entry which is preliminary data.</text>
</comment>
<evidence type="ECO:0000256" key="3">
    <source>
        <dbReference type="SAM" id="SignalP"/>
    </source>
</evidence>
<feature type="chain" id="PRO_5047395601" evidence="3">
    <location>
        <begin position="32"/>
        <end position="552"/>
    </location>
</feature>
<dbReference type="GO" id="GO:0016787">
    <property type="term" value="F:hydrolase activity"/>
    <property type="evidence" value="ECO:0007669"/>
    <property type="project" value="UniProtKB-KW"/>
</dbReference>
<gene>
    <name evidence="5" type="ORF">GCM10009680_10690</name>
</gene>
<dbReference type="InterPro" id="IPR012338">
    <property type="entry name" value="Beta-lactam/transpept-like"/>
</dbReference>
<evidence type="ECO:0000256" key="2">
    <source>
        <dbReference type="SAM" id="Phobius"/>
    </source>
</evidence>
<dbReference type="SUPFAM" id="SSF56601">
    <property type="entry name" value="beta-lactamase/transpeptidase-like"/>
    <property type="match status" value="1"/>
</dbReference>
<dbReference type="RefSeq" id="WP_211122106.1">
    <property type="nucleotide sequence ID" value="NZ_BAAALR010000013.1"/>
</dbReference>
<dbReference type="InterPro" id="IPR050491">
    <property type="entry name" value="AmpC-like"/>
</dbReference>
<keyword evidence="6" id="KW-1185">Reference proteome</keyword>
<dbReference type="Pfam" id="PF00144">
    <property type="entry name" value="Beta-lactamase"/>
    <property type="match status" value="1"/>
</dbReference>
<dbReference type="Proteomes" id="UP001499947">
    <property type="component" value="Unassembled WGS sequence"/>
</dbReference>
<dbReference type="Gene3D" id="3.40.710.10">
    <property type="entry name" value="DD-peptidase/beta-lactamase superfamily"/>
    <property type="match status" value="1"/>
</dbReference>
<feature type="compositionally biased region" description="Basic and acidic residues" evidence="1">
    <location>
        <begin position="507"/>
        <end position="522"/>
    </location>
</feature>
<keyword evidence="2" id="KW-0812">Transmembrane</keyword>
<feature type="transmembrane region" description="Helical" evidence="2">
    <location>
        <begin position="427"/>
        <end position="447"/>
    </location>
</feature>
<evidence type="ECO:0000313" key="6">
    <source>
        <dbReference type="Proteomes" id="UP001499947"/>
    </source>
</evidence>
<feature type="signal peptide" evidence="3">
    <location>
        <begin position="1"/>
        <end position="31"/>
    </location>
</feature>
<keyword evidence="3" id="KW-0732">Signal</keyword>
<proteinExistence type="predicted"/>
<dbReference type="PANTHER" id="PTHR46825">
    <property type="entry name" value="D-ALANYL-D-ALANINE-CARBOXYPEPTIDASE/ENDOPEPTIDASE AMPH"/>
    <property type="match status" value="1"/>
</dbReference>
<feature type="domain" description="Beta-lactamase-related" evidence="4">
    <location>
        <begin position="44"/>
        <end position="352"/>
    </location>
</feature>
<reference evidence="5 6" key="1">
    <citation type="journal article" date="2019" name="Int. J. Syst. Evol. Microbiol.">
        <title>The Global Catalogue of Microorganisms (GCM) 10K type strain sequencing project: providing services to taxonomists for standard genome sequencing and annotation.</title>
        <authorList>
            <consortium name="The Broad Institute Genomics Platform"/>
            <consortium name="The Broad Institute Genome Sequencing Center for Infectious Disease"/>
            <person name="Wu L."/>
            <person name="Ma J."/>
        </authorList>
    </citation>
    <scope>NUCLEOTIDE SEQUENCE [LARGE SCALE GENOMIC DNA]</scope>
    <source>
        <strain evidence="5 6">JCM 13244</strain>
    </source>
</reference>
<sequence>MPIPSCKRLFHLAIALLIASTALWCPAAAHATTSTRPTLNAASIDAYVNAYMERTDLPGAVVAVTRGDKLVHAAGYGHTAAGKAMTARTPVPVASLSKSMTALAVMRLVEEGRVDLDQPAHRYLPEFTMADRRAERITVRQLLNQTSGMADSAYPDLTRPQAHTLTEAVADMRGARLAADPGTEWSYHNPNYFVAARLVEVVSGRPFADYLATQVFRPLGMTRTESVDTTDDMPDHARGYVRAYGMMFPRPHPRWFTAGGHGVVTTADDLSRWLIAQNNQGVSAAGRRVVSARSIEVMHTPPKGREYAMGWSVSPAGEGPRQIRHTGELLTHNAIQTLLPDSRTGIAIVTNTGMISGDDAAVMLDGLVDLAQGKSPTVRTPFTMKADYVLAALTLLAVALGVLGAVRARRWARRTAGRPLWRLGLRMLPCAVPIVLFAQLTNLVGLFMNREGTLAQLSYVWPALVIWSAAAALASTAVIAARSLAVLLARRSRVLLSEGPIGGDDDAGGRRGRVGETERDGPEAVGVQAAPGAQDERVDAEQVFVDEAQRGK</sequence>
<keyword evidence="5" id="KW-0378">Hydrolase</keyword>
<keyword evidence="2" id="KW-0472">Membrane</keyword>
<evidence type="ECO:0000256" key="1">
    <source>
        <dbReference type="SAM" id="MobiDB-lite"/>
    </source>
</evidence>
<organism evidence="5 6">
    <name type="scientific">Streptomyces yatensis</name>
    <dbReference type="NCBI Taxonomy" id="155177"/>
    <lineage>
        <taxon>Bacteria</taxon>
        <taxon>Bacillati</taxon>
        <taxon>Actinomycetota</taxon>
        <taxon>Actinomycetes</taxon>
        <taxon>Kitasatosporales</taxon>
        <taxon>Streptomycetaceae</taxon>
        <taxon>Streptomyces</taxon>
        <taxon>Streptomyces violaceusniger group</taxon>
    </lineage>
</organism>
<protein>
    <submittedName>
        <fullName evidence="5">Serine hydrolase domain-containing protein</fullName>
    </submittedName>
</protein>
<dbReference type="PANTHER" id="PTHR46825:SF9">
    <property type="entry name" value="BETA-LACTAMASE-RELATED DOMAIN-CONTAINING PROTEIN"/>
    <property type="match status" value="1"/>
</dbReference>
<name>A0ABN2GKX1_9ACTN</name>
<feature type="transmembrane region" description="Helical" evidence="2">
    <location>
        <begin position="388"/>
        <end position="406"/>
    </location>
</feature>
<evidence type="ECO:0000259" key="4">
    <source>
        <dbReference type="Pfam" id="PF00144"/>
    </source>
</evidence>
<dbReference type="EMBL" id="BAAALR010000013">
    <property type="protein sequence ID" value="GAA1672809.1"/>
    <property type="molecule type" value="Genomic_DNA"/>
</dbReference>
<accession>A0ABN2GKX1</accession>
<keyword evidence="2" id="KW-1133">Transmembrane helix</keyword>
<dbReference type="InterPro" id="IPR001466">
    <property type="entry name" value="Beta-lactam-related"/>
</dbReference>
<feature type="transmembrane region" description="Helical" evidence="2">
    <location>
        <begin position="459"/>
        <end position="481"/>
    </location>
</feature>